<reference evidence="1 2" key="1">
    <citation type="journal article" date="2008" name="Proc. Natl. Acad. Sci. U.S.A.">
        <title>Niche adaptation and genome expansion in the chlorophyll d-producing cyanobacterium Acaryochloris marina.</title>
        <authorList>
            <person name="Swingley W.D."/>
            <person name="Chen M."/>
            <person name="Cheung P.C."/>
            <person name="Conrad A.L."/>
            <person name="Dejesa L.C."/>
            <person name="Hao J."/>
            <person name="Honchak B.M."/>
            <person name="Karbach L.E."/>
            <person name="Kurdoglu A."/>
            <person name="Lahiri S."/>
            <person name="Mastrian S.D."/>
            <person name="Miyashita H."/>
            <person name="Page L."/>
            <person name="Ramakrishna P."/>
            <person name="Satoh S."/>
            <person name="Sattley W.M."/>
            <person name="Shimada Y."/>
            <person name="Taylor H.L."/>
            <person name="Tomo T."/>
            <person name="Tsuchiya T."/>
            <person name="Wang Z.T."/>
            <person name="Raymond J."/>
            <person name="Mimuro M."/>
            <person name="Blankenship R.E."/>
            <person name="Touchman J.W."/>
        </authorList>
    </citation>
    <scope>NUCLEOTIDE SEQUENCE [LARGE SCALE GENOMIC DNA]</scope>
    <source>
        <strain evidence="2">MBIC 11017</strain>
    </source>
</reference>
<dbReference type="EMBL" id="CP000828">
    <property type="protein sequence ID" value="ABW28353.1"/>
    <property type="molecule type" value="Genomic_DNA"/>
</dbReference>
<organism evidence="1 2">
    <name type="scientific">Acaryochloris marina (strain MBIC 11017)</name>
    <dbReference type="NCBI Taxonomy" id="329726"/>
    <lineage>
        <taxon>Bacteria</taxon>
        <taxon>Bacillati</taxon>
        <taxon>Cyanobacteriota</taxon>
        <taxon>Cyanophyceae</taxon>
        <taxon>Acaryochloridales</taxon>
        <taxon>Acaryochloridaceae</taxon>
        <taxon>Acaryochloris</taxon>
    </lineage>
</organism>
<sequence length="37" mass="4324">MFKDGPVFIPYTVADGKWQRLLNIHDPRSTVGWLDSY</sequence>
<dbReference type="STRING" id="329726.AM1_3359"/>
<proteinExistence type="predicted"/>
<accession>B0C006</accession>
<dbReference type="AlphaFoldDB" id="B0C006"/>
<dbReference type="Proteomes" id="UP000000268">
    <property type="component" value="Chromosome"/>
</dbReference>
<keyword evidence="2" id="KW-1185">Reference proteome</keyword>
<dbReference type="KEGG" id="amr:AM1_3359"/>
<name>B0C006_ACAM1</name>
<gene>
    <name evidence="1" type="ordered locus">AM1_3359</name>
</gene>
<evidence type="ECO:0000313" key="1">
    <source>
        <dbReference type="EMBL" id="ABW28353.1"/>
    </source>
</evidence>
<protein>
    <submittedName>
        <fullName evidence="1">Uncharacterized protein</fullName>
    </submittedName>
</protein>
<evidence type="ECO:0000313" key="2">
    <source>
        <dbReference type="Proteomes" id="UP000000268"/>
    </source>
</evidence>
<dbReference type="HOGENOM" id="CLU_3338736_0_0_3"/>